<dbReference type="AlphaFoldDB" id="A0A9J6E5T4"/>
<keyword evidence="4" id="KW-1185">Reference proteome</keyword>
<comment type="caution">
    <text evidence="3">The sequence shown here is derived from an EMBL/GenBank/DDBJ whole genome shotgun (WGS) entry which is preliminary data.</text>
</comment>
<evidence type="ECO:0000313" key="3">
    <source>
        <dbReference type="EMBL" id="KAH8029646.1"/>
    </source>
</evidence>
<keyword evidence="2" id="KW-0812">Transmembrane</keyword>
<gene>
    <name evidence="3" type="ORF">HPB51_002099</name>
</gene>
<accession>A0A9J6E5T4</accession>
<reference evidence="3" key="1">
    <citation type="journal article" date="2020" name="Cell">
        <title>Large-Scale Comparative Analyses of Tick Genomes Elucidate Their Genetic Diversity and Vector Capacities.</title>
        <authorList>
            <consortium name="Tick Genome and Microbiome Consortium (TIGMIC)"/>
            <person name="Jia N."/>
            <person name="Wang J."/>
            <person name="Shi W."/>
            <person name="Du L."/>
            <person name="Sun Y."/>
            <person name="Zhan W."/>
            <person name="Jiang J.F."/>
            <person name="Wang Q."/>
            <person name="Zhang B."/>
            <person name="Ji P."/>
            <person name="Bell-Sakyi L."/>
            <person name="Cui X.M."/>
            <person name="Yuan T.T."/>
            <person name="Jiang B.G."/>
            <person name="Yang W.F."/>
            <person name="Lam T.T."/>
            <person name="Chang Q.C."/>
            <person name="Ding S.J."/>
            <person name="Wang X.J."/>
            <person name="Zhu J.G."/>
            <person name="Ruan X.D."/>
            <person name="Zhao L."/>
            <person name="Wei J.T."/>
            <person name="Ye R.Z."/>
            <person name="Que T.C."/>
            <person name="Du C.H."/>
            <person name="Zhou Y.H."/>
            <person name="Cheng J.X."/>
            <person name="Dai P.F."/>
            <person name="Guo W.B."/>
            <person name="Han X.H."/>
            <person name="Huang E.J."/>
            <person name="Li L.F."/>
            <person name="Wei W."/>
            <person name="Gao Y.C."/>
            <person name="Liu J.Z."/>
            <person name="Shao H.Z."/>
            <person name="Wang X."/>
            <person name="Wang C.C."/>
            <person name="Yang T.C."/>
            <person name="Huo Q.B."/>
            <person name="Li W."/>
            <person name="Chen H.Y."/>
            <person name="Chen S.E."/>
            <person name="Zhou L.G."/>
            <person name="Ni X.B."/>
            <person name="Tian J.H."/>
            <person name="Sheng Y."/>
            <person name="Liu T."/>
            <person name="Pan Y.S."/>
            <person name="Xia L.Y."/>
            <person name="Li J."/>
            <person name="Zhao F."/>
            <person name="Cao W.C."/>
        </authorList>
    </citation>
    <scope>NUCLEOTIDE SEQUENCE</scope>
    <source>
        <strain evidence="3">Rmic-2018</strain>
    </source>
</reference>
<reference evidence="3" key="2">
    <citation type="submission" date="2021-09" db="EMBL/GenBank/DDBJ databases">
        <authorList>
            <person name="Jia N."/>
            <person name="Wang J."/>
            <person name="Shi W."/>
            <person name="Du L."/>
            <person name="Sun Y."/>
            <person name="Zhan W."/>
            <person name="Jiang J."/>
            <person name="Wang Q."/>
            <person name="Zhang B."/>
            <person name="Ji P."/>
            <person name="Sakyi L.B."/>
            <person name="Cui X."/>
            <person name="Yuan T."/>
            <person name="Jiang B."/>
            <person name="Yang W."/>
            <person name="Lam T.T.-Y."/>
            <person name="Chang Q."/>
            <person name="Ding S."/>
            <person name="Wang X."/>
            <person name="Zhu J."/>
            <person name="Ruan X."/>
            <person name="Zhao L."/>
            <person name="Wei J."/>
            <person name="Que T."/>
            <person name="Du C."/>
            <person name="Cheng J."/>
            <person name="Dai P."/>
            <person name="Han X."/>
            <person name="Huang E."/>
            <person name="Gao Y."/>
            <person name="Liu J."/>
            <person name="Shao H."/>
            <person name="Ye R."/>
            <person name="Li L."/>
            <person name="Wei W."/>
            <person name="Wang X."/>
            <person name="Wang C."/>
            <person name="Huo Q."/>
            <person name="Li W."/>
            <person name="Guo W."/>
            <person name="Chen H."/>
            <person name="Chen S."/>
            <person name="Zhou L."/>
            <person name="Zhou L."/>
            <person name="Ni X."/>
            <person name="Tian J."/>
            <person name="Zhou Y."/>
            <person name="Sheng Y."/>
            <person name="Liu T."/>
            <person name="Pan Y."/>
            <person name="Xia L."/>
            <person name="Li J."/>
            <person name="Zhao F."/>
            <person name="Cao W."/>
        </authorList>
    </citation>
    <scope>NUCLEOTIDE SEQUENCE</scope>
    <source>
        <strain evidence="3">Rmic-2018</strain>
        <tissue evidence="3">Larvae</tissue>
    </source>
</reference>
<keyword evidence="2" id="KW-0472">Membrane</keyword>
<organism evidence="3 4">
    <name type="scientific">Rhipicephalus microplus</name>
    <name type="common">Cattle tick</name>
    <name type="synonym">Boophilus microplus</name>
    <dbReference type="NCBI Taxonomy" id="6941"/>
    <lineage>
        <taxon>Eukaryota</taxon>
        <taxon>Metazoa</taxon>
        <taxon>Ecdysozoa</taxon>
        <taxon>Arthropoda</taxon>
        <taxon>Chelicerata</taxon>
        <taxon>Arachnida</taxon>
        <taxon>Acari</taxon>
        <taxon>Parasitiformes</taxon>
        <taxon>Ixodida</taxon>
        <taxon>Ixodoidea</taxon>
        <taxon>Ixodidae</taxon>
        <taxon>Rhipicephalinae</taxon>
        <taxon>Rhipicephalus</taxon>
        <taxon>Boophilus</taxon>
    </lineage>
</organism>
<evidence type="ECO:0000256" key="2">
    <source>
        <dbReference type="SAM" id="Phobius"/>
    </source>
</evidence>
<evidence type="ECO:0000313" key="4">
    <source>
        <dbReference type="Proteomes" id="UP000821866"/>
    </source>
</evidence>
<dbReference type="EMBL" id="JABSTU010000005">
    <property type="protein sequence ID" value="KAH8029646.1"/>
    <property type="molecule type" value="Genomic_DNA"/>
</dbReference>
<feature type="transmembrane region" description="Helical" evidence="2">
    <location>
        <begin position="12"/>
        <end position="33"/>
    </location>
</feature>
<proteinExistence type="predicted"/>
<feature type="transmembrane region" description="Helical" evidence="2">
    <location>
        <begin position="323"/>
        <end position="343"/>
    </location>
</feature>
<protein>
    <submittedName>
        <fullName evidence="3">Uncharacterized protein</fullName>
    </submittedName>
</protein>
<keyword evidence="2" id="KW-1133">Transmembrane helix</keyword>
<name>A0A9J6E5T4_RHIMP</name>
<sequence length="347" mass="35844">MCLSREDASPELLFLFGVLLLLHTPTCVFVAALRCAVSLEDVHRCTDGRQPPLPTRGRDAWKTPVPLTVTSDVDVASSSAWRSIFGRRAVLQAQLPRRRDGRRVVASTAASLLLLLLLDLNAGPFGGDRGLAAGGDLALVEVVALRSSGFATTPRAATAPLAAIPSVPRGLRRPLASVALPSSSLHCGGSGDRGPPSSAPDFGCVDAASCSPCLPPPATFTGSLPSVCAFHASESVEPCDVSAAVVAAALSSASTPTSRRAPSGLWSPLSRQPSVSSAPGAACAGDAVVDVNGDDDDDDDNGTTAGGDLLAWTSRRPFVRLRLVVILVIAFTVVGFVVLSPLFHCYM</sequence>
<evidence type="ECO:0000256" key="1">
    <source>
        <dbReference type="SAM" id="MobiDB-lite"/>
    </source>
</evidence>
<dbReference type="Proteomes" id="UP000821866">
    <property type="component" value="Chromosome 3"/>
</dbReference>
<feature type="region of interest" description="Disordered" evidence="1">
    <location>
        <begin position="255"/>
        <end position="281"/>
    </location>
</feature>